<dbReference type="EMBL" id="RWGY01000009">
    <property type="protein sequence ID" value="TVU33889.1"/>
    <property type="molecule type" value="Genomic_DNA"/>
</dbReference>
<accession>A0A5J9VD18</accession>
<gene>
    <name evidence="2" type="ORF">EJB05_15679</name>
    <name evidence="3" type="ORF">EJB05_15703</name>
</gene>
<feature type="non-terminal residue" evidence="2">
    <location>
        <position position="1"/>
    </location>
</feature>
<dbReference type="Proteomes" id="UP000324897">
    <property type="component" value="Unassembled WGS sequence"/>
</dbReference>
<reference evidence="2 4" key="1">
    <citation type="journal article" date="2019" name="Sci. Rep.">
        <title>A high-quality genome of Eragrostis curvula grass provides insights into Poaceae evolution and supports new strategies to enhance forage quality.</title>
        <authorList>
            <person name="Carballo J."/>
            <person name="Santos B.A.C.M."/>
            <person name="Zappacosta D."/>
            <person name="Garbus I."/>
            <person name="Selva J.P."/>
            <person name="Gallo C.A."/>
            <person name="Diaz A."/>
            <person name="Albertini E."/>
            <person name="Caccamo M."/>
            <person name="Echenique V."/>
        </authorList>
    </citation>
    <scope>NUCLEOTIDE SEQUENCE [LARGE SCALE GENOMIC DNA]</scope>
    <source>
        <strain evidence="4">cv. Victoria</strain>
        <tissue evidence="2">Leaf</tissue>
    </source>
</reference>
<sequence length="123" mass="13246">CQFRGVLSQVHHGGFFVGHGHLRAYVNWKVNWFDHVEMDTWSPLWLGQFVEDLGYLTTGTLNSTLLSEMTGEASQPSMLSQPQGQAAAAAAAEKRKVTKNTAAATNKKRAGASANKKKAGDGA</sequence>
<feature type="region of interest" description="Disordered" evidence="1">
    <location>
        <begin position="72"/>
        <end position="123"/>
    </location>
</feature>
<proteinExistence type="predicted"/>
<evidence type="ECO:0000313" key="3">
    <source>
        <dbReference type="EMBL" id="TVU33889.1"/>
    </source>
</evidence>
<feature type="compositionally biased region" description="Polar residues" evidence="1">
    <location>
        <begin position="72"/>
        <end position="84"/>
    </location>
</feature>
<keyword evidence="4" id="KW-1185">Reference proteome</keyword>
<name>A0A5J9VD18_9POAL</name>
<dbReference type="AlphaFoldDB" id="A0A5J9VD18"/>
<dbReference type="Gramene" id="TVU33866">
    <property type="protein sequence ID" value="TVU33866"/>
    <property type="gene ID" value="EJB05_15679"/>
</dbReference>
<organism evidence="2 4">
    <name type="scientific">Eragrostis curvula</name>
    <name type="common">weeping love grass</name>
    <dbReference type="NCBI Taxonomy" id="38414"/>
    <lineage>
        <taxon>Eukaryota</taxon>
        <taxon>Viridiplantae</taxon>
        <taxon>Streptophyta</taxon>
        <taxon>Embryophyta</taxon>
        <taxon>Tracheophyta</taxon>
        <taxon>Spermatophyta</taxon>
        <taxon>Magnoliopsida</taxon>
        <taxon>Liliopsida</taxon>
        <taxon>Poales</taxon>
        <taxon>Poaceae</taxon>
        <taxon>PACMAD clade</taxon>
        <taxon>Chloridoideae</taxon>
        <taxon>Eragrostideae</taxon>
        <taxon>Eragrostidinae</taxon>
        <taxon>Eragrostis</taxon>
    </lineage>
</organism>
<protein>
    <submittedName>
        <fullName evidence="2">Uncharacterized protein</fullName>
    </submittedName>
</protein>
<comment type="caution">
    <text evidence="2">The sequence shown here is derived from an EMBL/GenBank/DDBJ whole genome shotgun (WGS) entry which is preliminary data.</text>
</comment>
<evidence type="ECO:0000313" key="2">
    <source>
        <dbReference type="EMBL" id="TVU33866.1"/>
    </source>
</evidence>
<dbReference type="EMBL" id="RWGY01000009">
    <property type="protein sequence ID" value="TVU33866.1"/>
    <property type="molecule type" value="Genomic_DNA"/>
</dbReference>
<evidence type="ECO:0000256" key="1">
    <source>
        <dbReference type="SAM" id="MobiDB-lite"/>
    </source>
</evidence>
<dbReference type="Gramene" id="TVU33889">
    <property type="protein sequence ID" value="TVU33889"/>
    <property type="gene ID" value="EJB05_15703"/>
</dbReference>
<evidence type="ECO:0000313" key="4">
    <source>
        <dbReference type="Proteomes" id="UP000324897"/>
    </source>
</evidence>